<dbReference type="InterPro" id="IPR020846">
    <property type="entry name" value="MFS_dom"/>
</dbReference>
<evidence type="ECO:0000256" key="5">
    <source>
        <dbReference type="ARBA" id="ARBA00022775"/>
    </source>
</evidence>
<dbReference type="InterPro" id="IPR011701">
    <property type="entry name" value="MFS"/>
</dbReference>
<keyword evidence="7 10" id="KW-0472">Membrane</keyword>
<keyword evidence="5" id="KW-0532">Neurotransmitter transport</keyword>
<evidence type="ECO:0000256" key="7">
    <source>
        <dbReference type="ARBA" id="ARBA00023136"/>
    </source>
</evidence>
<dbReference type="Pfam" id="PF07690">
    <property type="entry name" value="MFS_1"/>
    <property type="match status" value="1"/>
</dbReference>
<dbReference type="GeneID" id="100369395"/>
<sequence length="538" mass="59514">MAVLGIPTESVTQYWQMFLEKVRSPETQKKLVLVIVCIALLLDNMLYMVIVPIIPNYLRSVDAWKTVQTSYQLNTTFNWSLVNGSGPTETTIEYQNEDISLGVLFASKAIVQLLANPFSGTFIDRVGYDIPMLIGLVIMFVATAVFAFGDTYWVLFVARSLQGVGSAFADTAGFAMIADNFQQGEERTRALGIALAFISFGCLVAPPFGGILYEFAGKKVPFLILATISLLDGFMLMFIIKPYDRQKRIQMPKGTPIYKLMLDPYIATTAGALATANISLAFIEPTIGVWMRDTMNAPSWQQGIIWLPPFVPHVIGVVLTVKLAAKYPHYQWLIACIGLFTIGASTMIVPFSETFGVLIVPLCGICFGIALIDTALLPTLGFLVDVRHVSVYGSVYAIADISYSLAYAFGPILAGEIVRDIGFMWLNIIIGLLSIAYCPMLFIIRRIYDMRPQMFEDTVLLTTDPPKGLYRIALAQNKKGDIGDGLYKDGIVRMNGSINEPRTDSDEEPDSSPSPKHKVHVRRVHPRDQYGTLSAEED</sequence>
<feature type="compositionally biased region" description="Basic residues" evidence="9">
    <location>
        <begin position="515"/>
        <end position="525"/>
    </location>
</feature>
<dbReference type="PANTHER" id="PTHR23506">
    <property type="entry name" value="GH10249P"/>
    <property type="match status" value="1"/>
</dbReference>
<dbReference type="NCBIfam" id="TIGR00880">
    <property type="entry name" value="2_A_01_02"/>
    <property type="match status" value="1"/>
</dbReference>
<evidence type="ECO:0000256" key="8">
    <source>
        <dbReference type="ARBA" id="ARBA00023180"/>
    </source>
</evidence>
<reference evidence="13" key="1">
    <citation type="submission" date="2025-08" db="UniProtKB">
        <authorList>
            <consortium name="RefSeq"/>
        </authorList>
    </citation>
    <scope>IDENTIFICATION</scope>
    <source>
        <tissue evidence="13">Testes</tissue>
    </source>
</reference>
<dbReference type="PROSITE" id="PS50850">
    <property type="entry name" value="MFS"/>
    <property type="match status" value="1"/>
</dbReference>
<evidence type="ECO:0000256" key="1">
    <source>
        <dbReference type="ARBA" id="ARBA00004141"/>
    </source>
</evidence>
<dbReference type="Gene3D" id="1.20.1250.20">
    <property type="entry name" value="MFS general substrate transporter like domains"/>
    <property type="match status" value="1"/>
</dbReference>
<dbReference type="RefSeq" id="XP_002740762.1">
    <property type="nucleotide sequence ID" value="XM_002740716.1"/>
</dbReference>
<comment type="similarity">
    <text evidence="2">Belongs to the major facilitator superfamily. Vesicular transporter family.</text>
</comment>
<dbReference type="Proteomes" id="UP000694865">
    <property type="component" value="Unplaced"/>
</dbReference>
<evidence type="ECO:0000256" key="3">
    <source>
        <dbReference type="ARBA" id="ARBA00022448"/>
    </source>
</evidence>
<evidence type="ECO:0000259" key="11">
    <source>
        <dbReference type="PROSITE" id="PS50850"/>
    </source>
</evidence>
<feature type="domain" description="Major facilitator superfamily (MFS) profile" evidence="11">
    <location>
        <begin position="32"/>
        <end position="446"/>
    </location>
</feature>
<evidence type="ECO:0000256" key="10">
    <source>
        <dbReference type="SAM" id="Phobius"/>
    </source>
</evidence>
<feature type="transmembrane region" description="Helical" evidence="10">
    <location>
        <begin position="31"/>
        <end position="54"/>
    </location>
</feature>
<keyword evidence="3" id="KW-0813">Transport</keyword>
<name>A0ABM0GZD1_SACKO</name>
<feature type="transmembrane region" description="Helical" evidence="10">
    <location>
        <begin position="422"/>
        <end position="444"/>
    </location>
</feature>
<dbReference type="InterPro" id="IPR001958">
    <property type="entry name" value="Tet-R_TetA/multi-R_MdtG-like"/>
</dbReference>
<dbReference type="CDD" id="cd17383">
    <property type="entry name" value="MFS_SLC18A3_VAChT"/>
    <property type="match status" value="1"/>
</dbReference>
<feature type="transmembrane region" description="Helical" evidence="10">
    <location>
        <begin position="355"/>
        <end position="377"/>
    </location>
</feature>
<comment type="subcellular location">
    <subcellularLocation>
        <location evidence="1">Membrane</location>
        <topology evidence="1">Multi-pass membrane protein</topology>
    </subcellularLocation>
</comment>
<evidence type="ECO:0000313" key="12">
    <source>
        <dbReference type="Proteomes" id="UP000694865"/>
    </source>
</evidence>
<protein>
    <submittedName>
        <fullName evidence="13">Vesicular acetylcholine transporter-like</fullName>
    </submittedName>
</protein>
<accession>A0ABM0GZD1</accession>
<evidence type="ECO:0000313" key="13">
    <source>
        <dbReference type="RefSeq" id="XP_002740762.1"/>
    </source>
</evidence>
<feature type="transmembrane region" description="Helical" evidence="10">
    <location>
        <begin position="389"/>
        <end position="410"/>
    </location>
</feature>
<proteinExistence type="inferred from homology"/>
<dbReference type="InterPro" id="IPR050930">
    <property type="entry name" value="MFS_Vesicular_Transporter"/>
</dbReference>
<feature type="transmembrane region" description="Helical" evidence="10">
    <location>
        <begin position="130"/>
        <end position="148"/>
    </location>
</feature>
<feature type="transmembrane region" description="Helical" evidence="10">
    <location>
        <begin position="190"/>
        <end position="208"/>
    </location>
</feature>
<keyword evidence="8" id="KW-0325">Glycoprotein</keyword>
<feature type="transmembrane region" description="Helical" evidence="10">
    <location>
        <begin position="260"/>
        <end position="283"/>
    </location>
</feature>
<organism evidence="12 13">
    <name type="scientific">Saccoglossus kowalevskii</name>
    <name type="common">Acorn worm</name>
    <dbReference type="NCBI Taxonomy" id="10224"/>
    <lineage>
        <taxon>Eukaryota</taxon>
        <taxon>Metazoa</taxon>
        <taxon>Hemichordata</taxon>
        <taxon>Enteropneusta</taxon>
        <taxon>Harrimaniidae</taxon>
        <taxon>Saccoglossus</taxon>
    </lineage>
</organism>
<feature type="transmembrane region" description="Helical" evidence="10">
    <location>
        <begin position="332"/>
        <end position="349"/>
    </location>
</feature>
<feature type="transmembrane region" description="Helical" evidence="10">
    <location>
        <begin position="220"/>
        <end position="240"/>
    </location>
</feature>
<dbReference type="SUPFAM" id="SSF103473">
    <property type="entry name" value="MFS general substrate transporter"/>
    <property type="match status" value="1"/>
</dbReference>
<gene>
    <name evidence="13" type="primary">LOC100369395</name>
</gene>
<evidence type="ECO:0000256" key="4">
    <source>
        <dbReference type="ARBA" id="ARBA00022692"/>
    </source>
</evidence>
<evidence type="ECO:0000256" key="9">
    <source>
        <dbReference type="SAM" id="MobiDB-lite"/>
    </source>
</evidence>
<keyword evidence="6 10" id="KW-1133">Transmembrane helix</keyword>
<dbReference type="PANTHER" id="PTHR23506:SF13">
    <property type="entry name" value="VESICULAR ACETYLCHOLINE TRANSPORTER"/>
    <property type="match status" value="1"/>
</dbReference>
<dbReference type="InterPro" id="IPR036259">
    <property type="entry name" value="MFS_trans_sf"/>
</dbReference>
<feature type="region of interest" description="Disordered" evidence="9">
    <location>
        <begin position="496"/>
        <end position="538"/>
    </location>
</feature>
<keyword evidence="12" id="KW-1185">Reference proteome</keyword>
<feature type="transmembrane region" description="Helical" evidence="10">
    <location>
        <begin position="303"/>
        <end position="325"/>
    </location>
</feature>
<keyword evidence="4 10" id="KW-0812">Transmembrane</keyword>
<evidence type="ECO:0000256" key="6">
    <source>
        <dbReference type="ARBA" id="ARBA00022989"/>
    </source>
</evidence>
<evidence type="ECO:0000256" key="2">
    <source>
        <dbReference type="ARBA" id="ARBA00006829"/>
    </source>
</evidence>